<comment type="subcellular location">
    <subcellularLocation>
        <location evidence="1">Nucleus</location>
    </subcellularLocation>
</comment>
<dbReference type="Pfam" id="PF00628">
    <property type="entry name" value="PHD"/>
    <property type="match status" value="1"/>
</dbReference>
<dbReference type="PROSITE" id="PS01359">
    <property type="entry name" value="ZF_PHD_1"/>
    <property type="match status" value="1"/>
</dbReference>
<dbReference type="RefSeq" id="XP_020075629.1">
    <property type="nucleotide sequence ID" value="XM_020223621.1"/>
</dbReference>
<keyword evidence="10" id="KW-1185">Reference proteome</keyword>
<name>A0A1E4RH17_9ASCO</name>
<evidence type="ECO:0000256" key="7">
    <source>
        <dbReference type="SAM" id="MobiDB-lite"/>
    </source>
</evidence>
<evidence type="ECO:0000313" key="9">
    <source>
        <dbReference type="EMBL" id="ODV66562.1"/>
    </source>
</evidence>
<dbReference type="InterPro" id="IPR011011">
    <property type="entry name" value="Znf_FYVE_PHD"/>
</dbReference>
<feature type="compositionally biased region" description="Basic and acidic residues" evidence="7">
    <location>
        <begin position="1"/>
        <end position="16"/>
    </location>
</feature>
<evidence type="ECO:0000256" key="1">
    <source>
        <dbReference type="ARBA" id="ARBA00004123"/>
    </source>
</evidence>
<dbReference type="PANTHER" id="PTHR46174:SF1">
    <property type="entry name" value="CXXC-TYPE ZINC FINGER PROTEIN 1"/>
    <property type="match status" value="1"/>
</dbReference>
<dbReference type="GO" id="GO:0048188">
    <property type="term" value="C:Set1C/COMPASS complex"/>
    <property type="evidence" value="ECO:0007669"/>
    <property type="project" value="InterPro"/>
</dbReference>
<evidence type="ECO:0000256" key="6">
    <source>
        <dbReference type="PROSITE-ProRule" id="PRU00146"/>
    </source>
</evidence>
<dbReference type="SMART" id="SM00249">
    <property type="entry name" value="PHD"/>
    <property type="match status" value="1"/>
</dbReference>
<dbReference type="PROSITE" id="PS50016">
    <property type="entry name" value="ZF_PHD_2"/>
    <property type="match status" value="1"/>
</dbReference>
<evidence type="ECO:0000256" key="2">
    <source>
        <dbReference type="ARBA" id="ARBA00022723"/>
    </source>
</evidence>
<dbReference type="InterPro" id="IPR001965">
    <property type="entry name" value="Znf_PHD"/>
</dbReference>
<reference evidence="10" key="1">
    <citation type="submission" date="2016-05" db="EMBL/GenBank/DDBJ databases">
        <title>Comparative genomics of biotechnologically important yeasts.</title>
        <authorList>
            <consortium name="DOE Joint Genome Institute"/>
            <person name="Riley R."/>
            <person name="Haridas S."/>
            <person name="Wolfe K.H."/>
            <person name="Lopes M.R."/>
            <person name="Hittinger C.T."/>
            <person name="Goker M."/>
            <person name="Salamov A."/>
            <person name="Wisecaver J."/>
            <person name="Long T.M."/>
            <person name="Aerts A.L."/>
            <person name="Barry K."/>
            <person name="Choi C."/>
            <person name="Clum A."/>
            <person name="Coughlan A.Y."/>
            <person name="Deshpande S."/>
            <person name="Douglass A.P."/>
            <person name="Hanson S.J."/>
            <person name="Klenk H.-P."/>
            <person name="Labutti K."/>
            <person name="Lapidus A."/>
            <person name="Lindquist E."/>
            <person name="Lipzen A."/>
            <person name="Meier-Kolthoff J.P."/>
            <person name="Ohm R.A."/>
            <person name="Otillar R.P."/>
            <person name="Pangilinan J."/>
            <person name="Peng Y."/>
            <person name="Rokas A."/>
            <person name="Rosa C.A."/>
            <person name="Scheuner C."/>
            <person name="Sibirny A.A."/>
            <person name="Slot J.C."/>
            <person name="Stielow J.B."/>
            <person name="Sun H."/>
            <person name="Kurtzman C.P."/>
            <person name="Blackwell M."/>
            <person name="Grigoriev I.V."/>
            <person name="Jeffries T.W."/>
        </authorList>
    </citation>
    <scope>NUCLEOTIDE SEQUENCE [LARGE SCALE GENOMIC DNA]</scope>
    <source>
        <strain evidence="10">NRRL Y-1933</strain>
    </source>
</reference>
<dbReference type="SUPFAM" id="SSF57903">
    <property type="entry name" value="FYVE/PHD zinc finger"/>
    <property type="match status" value="1"/>
</dbReference>
<feature type="region of interest" description="Disordered" evidence="7">
    <location>
        <begin position="36"/>
        <end position="57"/>
    </location>
</feature>
<keyword evidence="2" id="KW-0479">Metal-binding</keyword>
<accession>A0A1E4RH17</accession>
<feature type="region of interest" description="Disordered" evidence="7">
    <location>
        <begin position="1"/>
        <end position="22"/>
    </location>
</feature>
<dbReference type="InterPro" id="IPR019786">
    <property type="entry name" value="Zinc_finger_PHD-type_CS"/>
</dbReference>
<dbReference type="AlphaFoldDB" id="A0A1E4RH17"/>
<dbReference type="EMBL" id="KV454542">
    <property type="protein sequence ID" value="ODV66562.1"/>
    <property type="molecule type" value="Genomic_DNA"/>
</dbReference>
<proteinExistence type="predicted"/>
<dbReference type="InterPro" id="IPR019787">
    <property type="entry name" value="Znf_PHD-finger"/>
</dbReference>
<keyword evidence="5" id="KW-0539">Nucleus</keyword>
<keyword evidence="3 6" id="KW-0863">Zinc-finger</keyword>
<evidence type="ECO:0000313" key="10">
    <source>
        <dbReference type="Proteomes" id="UP000095085"/>
    </source>
</evidence>
<dbReference type="GO" id="GO:0008270">
    <property type="term" value="F:zinc ion binding"/>
    <property type="evidence" value="ECO:0007669"/>
    <property type="project" value="UniProtKB-KW"/>
</dbReference>
<dbReference type="STRING" id="984485.A0A1E4RH17"/>
<evidence type="ECO:0000256" key="3">
    <source>
        <dbReference type="ARBA" id="ARBA00022771"/>
    </source>
</evidence>
<organism evidence="9 10">
    <name type="scientific">Hyphopichia burtonii NRRL Y-1933</name>
    <dbReference type="NCBI Taxonomy" id="984485"/>
    <lineage>
        <taxon>Eukaryota</taxon>
        <taxon>Fungi</taxon>
        <taxon>Dikarya</taxon>
        <taxon>Ascomycota</taxon>
        <taxon>Saccharomycotina</taxon>
        <taxon>Pichiomycetes</taxon>
        <taxon>Debaryomycetaceae</taxon>
        <taxon>Hyphopichia</taxon>
    </lineage>
</organism>
<dbReference type="GO" id="GO:0045893">
    <property type="term" value="P:positive regulation of DNA-templated transcription"/>
    <property type="evidence" value="ECO:0007669"/>
    <property type="project" value="TreeGrafter"/>
</dbReference>
<evidence type="ECO:0000259" key="8">
    <source>
        <dbReference type="PROSITE" id="PS50016"/>
    </source>
</evidence>
<dbReference type="PANTHER" id="PTHR46174">
    <property type="entry name" value="CXXC-TYPE ZINC FINGER PROTEIN 1"/>
    <property type="match status" value="1"/>
</dbReference>
<protein>
    <recommendedName>
        <fullName evidence="8">PHD-type domain-containing protein</fullName>
    </recommendedName>
</protein>
<dbReference type="Gene3D" id="3.30.40.10">
    <property type="entry name" value="Zinc/RING finger domain, C3HC4 (zinc finger)"/>
    <property type="match status" value="1"/>
</dbReference>
<keyword evidence="4" id="KW-0862">Zinc</keyword>
<feature type="domain" description="PHD-type" evidence="8">
    <location>
        <begin position="80"/>
        <end position="131"/>
    </location>
</feature>
<evidence type="ECO:0000256" key="4">
    <source>
        <dbReference type="ARBA" id="ARBA00022833"/>
    </source>
</evidence>
<dbReference type="OrthoDB" id="436852at2759"/>
<dbReference type="GeneID" id="30998170"/>
<gene>
    <name evidence="9" type="ORF">HYPBUDRAFT_6960</name>
</gene>
<dbReference type="Proteomes" id="UP000095085">
    <property type="component" value="Unassembled WGS sequence"/>
</dbReference>
<dbReference type="InterPro" id="IPR013083">
    <property type="entry name" value="Znf_RING/FYVE/PHD"/>
</dbReference>
<sequence length="412" mass="48252">MAPSTKDLKEETDLLQHSKGSSPDYLLEQDLVKKRKSKSPSINYVKKAKHQEDNEDGSEDIAKQYKKFSGASKFNLNSEEVFCVCRRPDYGGELMVLCDGCEEWFHFKCMKLNKQYSKLVARFYCKFCEWKSIGYTQWKRKCRLDWCWEPARADSKSKYCCEEHGIIFLKTKLLDCDKTIGDIKSEEIKSTLVFIDGDLEKLDKLGSSFPELPEVIEFKSNKESGQFPEYIKKDLSEKNERVEKINQKLSLCQIKSRYLLRLKERIKIINDKLSQVQGEDASETTNKKSKKSKAKKIDLCYYDKQLSQTLELNDSSKYLPLIDSQDIYQDFKQEIDDIIAYYEQNKDGDSFNGQLCIKDRRKCSKHNGWWNLVNDELFKHTTELSTKLESLENEKSLILKEYSIQVYEGKNK</sequence>
<evidence type="ECO:0000256" key="5">
    <source>
        <dbReference type="ARBA" id="ARBA00023242"/>
    </source>
</evidence>
<dbReference type="InterPro" id="IPR037869">
    <property type="entry name" value="Spp1/CFP1"/>
</dbReference>